<comment type="caution">
    <text evidence="1">The sequence shown here is derived from an EMBL/GenBank/DDBJ whole genome shotgun (WGS) entry which is preliminary data.</text>
</comment>
<dbReference type="Proteomes" id="UP000516437">
    <property type="component" value="Chromosome 3"/>
</dbReference>
<dbReference type="AlphaFoldDB" id="A0A6A1W494"/>
<reference evidence="1 2" key="1">
    <citation type="journal article" date="2019" name="Plant Biotechnol. J.">
        <title>The red bayberry genome and genetic basis of sex determination.</title>
        <authorList>
            <person name="Jia H.M."/>
            <person name="Jia H.J."/>
            <person name="Cai Q.L."/>
            <person name="Wang Y."/>
            <person name="Zhao H.B."/>
            <person name="Yang W.F."/>
            <person name="Wang G.Y."/>
            <person name="Li Y.H."/>
            <person name="Zhan D.L."/>
            <person name="Shen Y.T."/>
            <person name="Niu Q.F."/>
            <person name="Chang L."/>
            <person name="Qiu J."/>
            <person name="Zhao L."/>
            <person name="Xie H.B."/>
            <person name="Fu W.Y."/>
            <person name="Jin J."/>
            <person name="Li X.W."/>
            <person name="Jiao Y."/>
            <person name="Zhou C.C."/>
            <person name="Tu T."/>
            <person name="Chai C.Y."/>
            <person name="Gao J.L."/>
            <person name="Fan L.J."/>
            <person name="van de Weg E."/>
            <person name="Wang J.Y."/>
            <person name="Gao Z.S."/>
        </authorList>
    </citation>
    <scope>NUCLEOTIDE SEQUENCE [LARGE SCALE GENOMIC DNA]</scope>
    <source>
        <tissue evidence="1">Leaves</tissue>
    </source>
</reference>
<name>A0A6A1W494_9ROSI</name>
<sequence length="116" mass="12422">MVNLSNLDKTGKLAKAHSFAVGALPVFTSTSESDPRRSTANLTGLARIALELAEAKANETVGEAYKLVSSAPSYEVWAARTACYSSWNTTLYGIKTVASSALQILMRRSTATHKNI</sequence>
<dbReference type="InterPro" id="IPR035513">
    <property type="entry name" value="Invertase/methylesterase_inhib"/>
</dbReference>
<accession>A0A6A1W494</accession>
<organism evidence="1 2">
    <name type="scientific">Morella rubra</name>
    <name type="common">Chinese bayberry</name>
    <dbReference type="NCBI Taxonomy" id="262757"/>
    <lineage>
        <taxon>Eukaryota</taxon>
        <taxon>Viridiplantae</taxon>
        <taxon>Streptophyta</taxon>
        <taxon>Embryophyta</taxon>
        <taxon>Tracheophyta</taxon>
        <taxon>Spermatophyta</taxon>
        <taxon>Magnoliopsida</taxon>
        <taxon>eudicotyledons</taxon>
        <taxon>Gunneridae</taxon>
        <taxon>Pentapetalae</taxon>
        <taxon>rosids</taxon>
        <taxon>fabids</taxon>
        <taxon>Fagales</taxon>
        <taxon>Myricaceae</taxon>
        <taxon>Morella</taxon>
    </lineage>
</organism>
<evidence type="ECO:0000313" key="1">
    <source>
        <dbReference type="EMBL" id="KAB1218558.1"/>
    </source>
</evidence>
<dbReference type="EMBL" id="RXIC02000021">
    <property type="protein sequence ID" value="KAB1218558.1"/>
    <property type="molecule type" value="Genomic_DNA"/>
</dbReference>
<evidence type="ECO:0000313" key="2">
    <source>
        <dbReference type="Proteomes" id="UP000516437"/>
    </source>
</evidence>
<dbReference type="SUPFAM" id="SSF101148">
    <property type="entry name" value="Plant invertase/pectin methylesterase inhibitor"/>
    <property type="match status" value="1"/>
</dbReference>
<gene>
    <name evidence="1" type="ORF">CJ030_MR3G026438</name>
</gene>
<dbReference type="OrthoDB" id="764172at2759"/>
<dbReference type="Gene3D" id="1.20.140.40">
    <property type="entry name" value="Invertase/pectin methylesterase inhibitor family protein"/>
    <property type="match status" value="1"/>
</dbReference>
<proteinExistence type="predicted"/>
<keyword evidence="2" id="KW-1185">Reference proteome</keyword>
<protein>
    <recommendedName>
        <fullName evidence="3">Pectinesterase inhibitor domain-containing protein</fullName>
    </recommendedName>
</protein>
<evidence type="ECO:0008006" key="3">
    <source>
        <dbReference type="Google" id="ProtNLM"/>
    </source>
</evidence>